<keyword evidence="2" id="KW-0540">Nuclease</keyword>
<dbReference type="Proteomes" id="UP000588586">
    <property type="component" value="Unassembled WGS sequence"/>
</dbReference>
<protein>
    <submittedName>
        <fullName evidence="2">Restriction endonuclease</fullName>
    </submittedName>
</protein>
<evidence type="ECO:0000259" key="1">
    <source>
        <dbReference type="Pfam" id="PF13391"/>
    </source>
</evidence>
<dbReference type="EMBL" id="JABEPQ010000001">
    <property type="protein sequence ID" value="NNM45398.1"/>
    <property type="molecule type" value="Genomic_DNA"/>
</dbReference>
<dbReference type="Pfam" id="PF13391">
    <property type="entry name" value="HNH_2"/>
    <property type="match status" value="1"/>
</dbReference>
<dbReference type="GO" id="GO:0004519">
    <property type="term" value="F:endonuclease activity"/>
    <property type="evidence" value="ECO:0007669"/>
    <property type="project" value="UniProtKB-KW"/>
</dbReference>
<accession>A0A849HDA4</accession>
<dbReference type="RefSeq" id="WP_171242426.1">
    <property type="nucleotide sequence ID" value="NZ_JABEPQ010000001.1"/>
</dbReference>
<name>A0A849HDA4_9MICO</name>
<keyword evidence="3" id="KW-1185">Reference proteome</keyword>
<organism evidence="2 3">
    <name type="scientific">Knoellia koreensis</name>
    <dbReference type="NCBI Taxonomy" id="2730921"/>
    <lineage>
        <taxon>Bacteria</taxon>
        <taxon>Bacillati</taxon>
        <taxon>Actinomycetota</taxon>
        <taxon>Actinomycetes</taxon>
        <taxon>Micrococcales</taxon>
        <taxon>Intrasporangiaceae</taxon>
        <taxon>Knoellia</taxon>
    </lineage>
</organism>
<evidence type="ECO:0000313" key="3">
    <source>
        <dbReference type="Proteomes" id="UP000588586"/>
    </source>
</evidence>
<evidence type="ECO:0000313" key="2">
    <source>
        <dbReference type="EMBL" id="NNM45398.1"/>
    </source>
</evidence>
<reference evidence="2 3" key="1">
    <citation type="submission" date="2020-04" db="EMBL/GenBank/DDBJ databases">
        <title>Knoellia sp. isolate from air conditioner.</title>
        <authorList>
            <person name="Chea S."/>
            <person name="Kim D.-U."/>
        </authorList>
    </citation>
    <scope>NUCLEOTIDE SEQUENCE [LARGE SCALE GENOMIC DNA]</scope>
    <source>
        <strain evidence="2 3">DB2414S</strain>
    </source>
</reference>
<dbReference type="InterPro" id="IPR003615">
    <property type="entry name" value="HNH_nuc"/>
</dbReference>
<proteinExistence type="predicted"/>
<keyword evidence="2" id="KW-0378">Hydrolase</keyword>
<sequence>MARDALDDERLRREVIAAAVQRRADELGGYLPWTELTDFPLPDGTTVRLVDPGRGGIWNPRDLVATLSILTSPDGPYADRESDGFLTYSYQSGPEGGKNLKLRAAMEHRLPVMRFDKIAKATYQLIYPVFVIGDNPITREFTLALDEQLRLVPGGSQPLSPIEKAYAARLVRQRVHQPAFRARVMLAYEGTCCVCTLKHPELLDAAHITEDGAEGGDPVVTNGLSLCKIHHAAYDRLLLGITPDYEVRINRRLLDEIDGPMLRHGLQEMHRRPLTLPRHQTDRPDPQRLETRFERFAAV</sequence>
<comment type="caution">
    <text evidence="2">The sequence shown here is derived from an EMBL/GenBank/DDBJ whole genome shotgun (WGS) entry which is preliminary data.</text>
</comment>
<dbReference type="AlphaFoldDB" id="A0A849HDA4"/>
<feature type="domain" description="HNH nuclease" evidence="1">
    <location>
        <begin position="192"/>
        <end position="241"/>
    </location>
</feature>
<gene>
    <name evidence="2" type="ORF">HJG52_05180</name>
</gene>
<keyword evidence="2" id="KW-0255">Endonuclease</keyword>